<feature type="transmembrane region" description="Helical" evidence="1">
    <location>
        <begin position="20"/>
        <end position="45"/>
    </location>
</feature>
<evidence type="ECO:0008006" key="4">
    <source>
        <dbReference type="Google" id="ProtNLM"/>
    </source>
</evidence>
<name>A0A2W1LF74_9BACL</name>
<dbReference type="InterPro" id="IPR019635">
    <property type="entry name" value="DUF2500"/>
</dbReference>
<gene>
    <name evidence="2" type="ORF">DNH61_03025</name>
</gene>
<dbReference type="OrthoDB" id="282886at2"/>
<evidence type="ECO:0000313" key="3">
    <source>
        <dbReference type="Proteomes" id="UP000249522"/>
    </source>
</evidence>
<dbReference type="Pfam" id="PF10694">
    <property type="entry name" value="DUF2500"/>
    <property type="match status" value="1"/>
</dbReference>
<evidence type="ECO:0000256" key="1">
    <source>
        <dbReference type="SAM" id="Phobius"/>
    </source>
</evidence>
<accession>A0A2W1LF74</accession>
<comment type="caution">
    <text evidence="2">The sequence shown here is derived from an EMBL/GenBank/DDBJ whole genome shotgun (WGS) entry which is preliminary data.</text>
</comment>
<keyword evidence="3" id="KW-1185">Reference proteome</keyword>
<dbReference type="Proteomes" id="UP000249522">
    <property type="component" value="Unassembled WGS sequence"/>
</dbReference>
<sequence>MRASAPLTGFVDMLLGLPWYFHILFIFVMSLTGGICLFLVIRWLLNVLHERINAERIVACSVVAKRTVAVRGVRGRREKHYITFEFRDRTRKELRVDANQFGEVIEGDKGSLTYQGTRYKAFIRVINLSTGGQNG</sequence>
<keyword evidence="1" id="KW-1133">Transmembrane helix</keyword>
<evidence type="ECO:0000313" key="2">
    <source>
        <dbReference type="EMBL" id="PZD97339.1"/>
    </source>
</evidence>
<organism evidence="2 3">
    <name type="scientific">Paenibacillus sambharensis</name>
    <dbReference type="NCBI Taxonomy" id="1803190"/>
    <lineage>
        <taxon>Bacteria</taxon>
        <taxon>Bacillati</taxon>
        <taxon>Bacillota</taxon>
        <taxon>Bacilli</taxon>
        <taxon>Bacillales</taxon>
        <taxon>Paenibacillaceae</taxon>
        <taxon>Paenibacillus</taxon>
    </lineage>
</organism>
<dbReference type="AlphaFoldDB" id="A0A2W1LF74"/>
<dbReference type="RefSeq" id="WP_111145197.1">
    <property type="nucleotide sequence ID" value="NZ_QKRB01000028.1"/>
</dbReference>
<dbReference type="Gene3D" id="2.40.50.660">
    <property type="match status" value="1"/>
</dbReference>
<protein>
    <recommendedName>
        <fullName evidence="4">DUF2500 domain-containing protein</fullName>
    </recommendedName>
</protein>
<keyword evidence="1" id="KW-0812">Transmembrane</keyword>
<keyword evidence="1" id="KW-0472">Membrane</keyword>
<proteinExistence type="predicted"/>
<reference evidence="2 3" key="1">
    <citation type="submission" date="2018-06" db="EMBL/GenBank/DDBJ databases">
        <title>Paenibacillus imtechensis sp. nov.</title>
        <authorList>
            <person name="Pinnaka A.K."/>
            <person name="Singh H."/>
            <person name="Kaur M."/>
        </authorList>
    </citation>
    <scope>NUCLEOTIDE SEQUENCE [LARGE SCALE GENOMIC DNA]</scope>
    <source>
        <strain evidence="2 3">SMB1</strain>
    </source>
</reference>
<dbReference type="EMBL" id="QKRB01000028">
    <property type="protein sequence ID" value="PZD97339.1"/>
    <property type="molecule type" value="Genomic_DNA"/>
</dbReference>